<dbReference type="AlphaFoldDB" id="A0A1P8K7S6"/>
<dbReference type="Pfam" id="PF25583">
    <property type="entry name" value="WCX"/>
    <property type="match status" value="1"/>
</dbReference>
<dbReference type="Pfam" id="PF08279">
    <property type="entry name" value="HTH_11"/>
    <property type="match status" value="1"/>
</dbReference>
<keyword evidence="5" id="KW-1185">Reference proteome</keyword>
<dbReference type="KEGG" id="rsb:RS694_05735"/>
<reference evidence="4 5" key="1">
    <citation type="submission" date="2017-01" db="EMBL/GenBank/DDBJ databases">
        <authorList>
            <person name="Mah S.A."/>
            <person name="Swanson W.J."/>
            <person name="Moy G.W."/>
            <person name="Vacquier V.D."/>
        </authorList>
    </citation>
    <scope>NUCLEOTIDE SEQUENCE [LARGE SCALE GENOMIC DNA]</scope>
    <source>
        <strain evidence="4 5">DSM 22694</strain>
    </source>
</reference>
<dbReference type="EMBL" id="CP019239">
    <property type="protein sequence ID" value="APW42080.1"/>
    <property type="molecule type" value="Genomic_DNA"/>
</dbReference>
<dbReference type="GO" id="GO:0003700">
    <property type="term" value="F:DNA-binding transcription factor activity"/>
    <property type="evidence" value="ECO:0007669"/>
    <property type="project" value="InterPro"/>
</dbReference>
<sequence>MRASRLLTIQMLLQTRGRMSAQALAQLLEVSVRTLYRDVDQLTAAGVPIYAEQGRNGGFQLVEGWKTTLTGFTASESQAVFMSGLAGPATELGLGQQVVDAQLKLMSALPVHQRDGAQRVQARFHLDPADWYREADPVPHLATVAAAVWQDRQLNLRYDSWKAEVQRTVHPLGLVLKAGVWYLVATRDAQPRTYRISNILGAELLDKASARPKRFDLPAYWTESIQRFEAALYQGHAVVQATTQGVKQLRQLSSAVAKAVVAQAPSIQAGETVRLKIPIETLENASYQLLRMAPDVQVLSPVALRRAIAQRLKAIQACYADNL</sequence>
<dbReference type="InterPro" id="IPR051534">
    <property type="entry name" value="CBASS_pafABC_assoc_protein"/>
</dbReference>
<proteinExistence type="predicted"/>
<dbReference type="Pfam" id="PF13280">
    <property type="entry name" value="WYL"/>
    <property type="match status" value="1"/>
</dbReference>
<name>A0A1P8K7S6_9BURK</name>
<evidence type="ECO:0000256" key="1">
    <source>
        <dbReference type="ARBA" id="ARBA00023015"/>
    </source>
</evidence>
<dbReference type="Proteomes" id="UP000186110">
    <property type="component" value="Chromosome"/>
</dbReference>
<dbReference type="SUPFAM" id="SSF46785">
    <property type="entry name" value="Winged helix' DNA-binding domain"/>
    <property type="match status" value="1"/>
</dbReference>
<evidence type="ECO:0000259" key="3">
    <source>
        <dbReference type="PROSITE" id="PS51000"/>
    </source>
</evidence>
<dbReference type="InterPro" id="IPR057727">
    <property type="entry name" value="WCX_dom"/>
</dbReference>
<keyword evidence="1" id="KW-0805">Transcription regulation</keyword>
<gene>
    <name evidence="4" type="ORF">RS694_05735</name>
</gene>
<dbReference type="InterPro" id="IPR001034">
    <property type="entry name" value="DeoR_HTH"/>
</dbReference>
<evidence type="ECO:0000313" key="4">
    <source>
        <dbReference type="EMBL" id="APW42080.1"/>
    </source>
</evidence>
<dbReference type="RefSeq" id="WP_029706048.1">
    <property type="nucleotide sequence ID" value="NZ_CP019239.1"/>
</dbReference>
<dbReference type="GO" id="GO:0003677">
    <property type="term" value="F:DNA binding"/>
    <property type="evidence" value="ECO:0007669"/>
    <property type="project" value="UniProtKB-KW"/>
</dbReference>
<dbReference type="InterPro" id="IPR026881">
    <property type="entry name" value="WYL_dom"/>
</dbReference>
<evidence type="ECO:0000256" key="2">
    <source>
        <dbReference type="ARBA" id="ARBA00023163"/>
    </source>
</evidence>
<dbReference type="InterPro" id="IPR036390">
    <property type="entry name" value="WH_DNA-bd_sf"/>
</dbReference>
<feature type="domain" description="HTH deoR-type" evidence="3">
    <location>
        <begin position="2"/>
        <end position="57"/>
    </location>
</feature>
<accession>A0A1P8K7S6</accession>
<dbReference type="InterPro" id="IPR013196">
    <property type="entry name" value="HTH_11"/>
</dbReference>
<dbReference type="PROSITE" id="PS52050">
    <property type="entry name" value="WYL"/>
    <property type="match status" value="1"/>
</dbReference>
<dbReference type="STRING" id="1484693.RS694_05735"/>
<dbReference type="InterPro" id="IPR036388">
    <property type="entry name" value="WH-like_DNA-bd_sf"/>
</dbReference>
<organism evidence="4 5">
    <name type="scientific">Rhodoferax saidenbachensis</name>
    <dbReference type="NCBI Taxonomy" id="1484693"/>
    <lineage>
        <taxon>Bacteria</taxon>
        <taxon>Pseudomonadati</taxon>
        <taxon>Pseudomonadota</taxon>
        <taxon>Betaproteobacteria</taxon>
        <taxon>Burkholderiales</taxon>
        <taxon>Comamonadaceae</taxon>
        <taxon>Rhodoferax</taxon>
    </lineage>
</organism>
<evidence type="ECO:0000313" key="5">
    <source>
        <dbReference type="Proteomes" id="UP000186110"/>
    </source>
</evidence>
<dbReference type="Gene3D" id="1.10.10.10">
    <property type="entry name" value="Winged helix-like DNA-binding domain superfamily/Winged helix DNA-binding domain"/>
    <property type="match status" value="1"/>
</dbReference>
<dbReference type="PANTHER" id="PTHR34580:SF1">
    <property type="entry name" value="PROTEIN PAFC"/>
    <property type="match status" value="1"/>
</dbReference>
<dbReference type="PROSITE" id="PS51000">
    <property type="entry name" value="HTH_DEOR_2"/>
    <property type="match status" value="1"/>
</dbReference>
<dbReference type="PANTHER" id="PTHR34580">
    <property type="match status" value="1"/>
</dbReference>
<keyword evidence="2" id="KW-0804">Transcription</keyword>
<protein>
    <submittedName>
        <fullName evidence="4">DNA-binding transcriptional regulator</fullName>
    </submittedName>
</protein>
<keyword evidence="4" id="KW-0238">DNA-binding</keyword>
<dbReference type="eggNOG" id="COG2378">
    <property type="taxonomic scope" value="Bacteria"/>
</dbReference>